<protein>
    <submittedName>
        <fullName evidence="4">DnaJ domain-containing protein</fullName>
    </submittedName>
</protein>
<evidence type="ECO:0000256" key="1">
    <source>
        <dbReference type="SAM" id="Coils"/>
    </source>
</evidence>
<evidence type="ECO:0000256" key="2">
    <source>
        <dbReference type="SAM" id="MobiDB-lite"/>
    </source>
</evidence>
<feature type="region of interest" description="Disordered" evidence="2">
    <location>
        <begin position="57"/>
        <end position="122"/>
    </location>
</feature>
<dbReference type="PANTHER" id="PTHR36335">
    <property type="entry name" value="CHAPERONE DNAJ-DOMAIN SUPERFAMILY PROTEIN"/>
    <property type="match status" value="1"/>
</dbReference>
<evidence type="ECO:0000313" key="5">
    <source>
        <dbReference type="Proteomes" id="UP000283530"/>
    </source>
</evidence>
<proteinExistence type="predicted"/>
<dbReference type="PANTHER" id="PTHR36335:SF1">
    <property type="entry name" value="CHAPERONE DNAJ-DOMAIN SUPERFAMILY PROTEIN"/>
    <property type="match status" value="1"/>
</dbReference>
<dbReference type="OrthoDB" id="498970at2759"/>
<feature type="region of interest" description="Disordered" evidence="2">
    <location>
        <begin position="205"/>
        <end position="255"/>
    </location>
</feature>
<feature type="region of interest" description="Disordered" evidence="2">
    <location>
        <begin position="408"/>
        <end position="435"/>
    </location>
</feature>
<dbReference type="CDD" id="cd06257">
    <property type="entry name" value="DnaJ"/>
    <property type="match status" value="1"/>
</dbReference>
<comment type="caution">
    <text evidence="4">The sequence shown here is derived from an EMBL/GenBank/DDBJ whole genome shotgun (WGS) entry which is preliminary data.</text>
</comment>
<dbReference type="STRING" id="337451.A0A3S3PU35"/>
<keyword evidence="1" id="KW-0175">Coiled coil</keyword>
<dbReference type="Gene3D" id="1.10.287.110">
    <property type="entry name" value="DnaJ domain"/>
    <property type="match status" value="1"/>
</dbReference>
<evidence type="ECO:0000313" key="4">
    <source>
        <dbReference type="EMBL" id="RWR72845.1"/>
    </source>
</evidence>
<dbReference type="AlphaFoldDB" id="A0A3S3PU35"/>
<feature type="coiled-coil region" evidence="1">
    <location>
        <begin position="592"/>
        <end position="679"/>
    </location>
</feature>
<dbReference type="Proteomes" id="UP000283530">
    <property type="component" value="Unassembled WGS sequence"/>
</dbReference>
<feature type="compositionally biased region" description="Polar residues" evidence="2">
    <location>
        <begin position="421"/>
        <end position="430"/>
    </location>
</feature>
<dbReference type="SUPFAM" id="SSF46565">
    <property type="entry name" value="Chaperone J-domain"/>
    <property type="match status" value="1"/>
</dbReference>
<reference evidence="4 5" key="1">
    <citation type="journal article" date="2019" name="Nat. Plants">
        <title>Stout camphor tree genome fills gaps in understanding of flowering plant genome evolution.</title>
        <authorList>
            <person name="Chaw S.M."/>
            <person name="Liu Y.C."/>
            <person name="Wu Y.W."/>
            <person name="Wang H.Y."/>
            <person name="Lin C.I."/>
            <person name="Wu C.S."/>
            <person name="Ke H.M."/>
            <person name="Chang L.Y."/>
            <person name="Hsu C.Y."/>
            <person name="Yang H.T."/>
            <person name="Sudianto E."/>
            <person name="Hsu M.H."/>
            <person name="Wu K.P."/>
            <person name="Wang L.N."/>
            <person name="Leebens-Mack J.H."/>
            <person name="Tsai I.J."/>
        </authorList>
    </citation>
    <scope>NUCLEOTIDE SEQUENCE [LARGE SCALE GENOMIC DNA]</scope>
    <source>
        <strain evidence="5">cv. Chaw 1501</strain>
        <tissue evidence="4">Young leaves</tissue>
    </source>
</reference>
<feature type="region of interest" description="Disordered" evidence="2">
    <location>
        <begin position="544"/>
        <end position="575"/>
    </location>
</feature>
<feature type="domain" description="J" evidence="3">
    <location>
        <begin position="678"/>
        <end position="741"/>
    </location>
</feature>
<sequence>MSRGQSQPRMQSGKRTLLRHKDKGKFDNVVVIDVDQCESSNVVTIDAQECSQWRQMGFGASKENKERPSRVIISIDDEEGDDNDDHRNGDEGGDLDSDATSSKRVDPTSVQSHLSPKESDGADCEIFEETNFASKLSKRMRMCPGNGRPSLNHFGLYDESDSSSSESDSSDCELMEDSSGKIREEWEKAAFKKTVRNSRFSFDDQVSAFGSSSDPRDLSQVTTQENVDKEDSRQENVDKESAQANVDKESAQANVDKEDSAGCTNCFSVEQCENAPICSNSSKGSNERDNLSTCNTTYKPGGKGPVADLNHMAYKISLEKAGFEGKDDEVLEEPSMCKTKLQNNGDFDQVGVSSWNKDKPISGEDSFHDTRLQDGTCVHHSRSGSQDKEPVLNKIPDEVGVSFGRASFQDKEESVSEKPSCCNTQSQHEAQVNHDRASFRDKMESYPEDASLDNAHPEGGTWAGNERTVFEDKEELVSVVFPRSKTHLQHCAQIDHDNAKLMSGEAPLGSGQPWDETQLIDDTTGLQSEEKVILQEPCLLNTEQQDEGETPGISSMDSRNTDGVAYEESSTDGVPNNLIGEREKLKETDEFKRALEEELASRQLQLQIQAEEAQRLRKRRKAETMRLLDMERRQRQRLEEVRETQKKDEETINLKEKFRAEIREELENIELRYRDMASLLRALGVPVGGGLYPKPREINAAYKQALLRFHPDRASRSDIRQQVEAEEIFKLISRLKEKVLL</sequence>
<evidence type="ECO:0000259" key="3">
    <source>
        <dbReference type="PROSITE" id="PS50076"/>
    </source>
</evidence>
<feature type="compositionally biased region" description="Polar residues" evidence="2">
    <location>
        <begin position="208"/>
        <end position="225"/>
    </location>
</feature>
<dbReference type="PROSITE" id="PS50076">
    <property type="entry name" value="DNAJ_2"/>
    <property type="match status" value="1"/>
</dbReference>
<dbReference type="InterPro" id="IPR036869">
    <property type="entry name" value="J_dom_sf"/>
</dbReference>
<accession>A0A3S3PU35</accession>
<keyword evidence="5" id="KW-1185">Reference proteome</keyword>
<feature type="compositionally biased region" description="Basic and acidic residues" evidence="2">
    <location>
        <begin position="226"/>
        <end position="255"/>
    </location>
</feature>
<gene>
    <name evidence="4" type="ORF">CKAN_00108900</name>
</gene>
<dbReference type="InterPro" id="IPR001623">
    <property type="entry name" value="DnaJ_domain"/>
</dbReference>
<feature type="region of interest" description="Disordered" evidence="2">
    <location>
        <begin position="1"/>
        <end position="22"/>
    </location>
</feature>
<name>A0A3S3PU35_9MAGN</name>
<feature type="region of interest" description="Disordered" evidence="2">
    <location>
        <begin position="154"/>
        <end position="181"/>
    </location>
</feature>
<feature type="compositionally biased region" description="Polar residues" evidence="2">
    <location>
        <begin position="1"/>
        <end position="14"/>
    </location>
</feature>
<organism evidence="4 5">
    <name type="scientific">Cinnamomum micranthum f. kanehirae</name>
    <dbReference type="NCBI Taxonomy" id="337451"/>
    <lineage>
        <taxon>Eukaryota</taxon>
        <taxon>Viridiplantae</taxon>
        <taxon>Streptophyta</taxon>
        <taxon>Embryophyta</taxon>
        <taxon>Tracheophyta</taxon>
        <taxon>Spermatophyta</taxon>
        <taxon>Magnoliopsida</taxon>
        <taxon>Magnoliidae</taxon>
        <taxon>Laurales</taxon>
        <taxon>Lauraceae</taxon>
        <taxon>Cinnamomum</taxon>
    </lineage>
</organism>
<dbReference type="EMBL" id="QPKB01000001">
    <property type="protein sequence ID" value="RWR72845.1"/>
    <property type="molecule type" value="Genomic_DNA"/>
</dbReference>